<keyword evidence="4" id="KW-0520">NAD</keyword>
<dbReference type="PANTHER" id="PTHR43521:SF1">
    <property type="entry name" value="ALPHA-AMINOADIPIC SEMIALDEHYDE DEHYDROGENASE"/>
    <property type="match status" value="1"/>
</dbReference>
<dbReference type="InterPro" id="IPR016163">
    <property type="entry name" value="Ald_DH_C"/>
</dbReference>
<organism evidence="9 10">
    <name type="scientific">Fischerella thermalis CCMEE 5318</name>
    <dbReference type="NCBI Taxonomy" id="2019666"/>
    <lineage>
        <taxon>Bacteria</taxon>
        <taxon>Bacillati</taxon>
        <taxon>Cyanobacteriota</taxon>
        <taxon>Cyanophyceae</taxon>
        <taxon>Nostocales</taxon>
        <taxon>Hapalosiphonaceae</taxon>
        <taxon>Fischerella</taxon>
    </lineage>
</organism>
<comment type="similarity">
    <text evidence="1 7">Belongs to the aldehyde dehydrogenase family.</text>
</comment>
<evidence type="ECO:0000313" key="10">
    <source>
        <dbReference type="Proteomes" id="UP000235081"/>
    </source>
</evidence>
<dbReference type="Pfam" id="PF00171">
    <property type="entry name" value="Aldedh"/>
    <property type="match status" value="1"/>
</dbReference>
<dbReference type="InterPro" id="IPR015590">
    <property type="entry name" value="Aldehyde_DH_dom"/>
</dbReference>
<dbReference type="PANTHER" id="PTHR43521">
    <property type="entry name" value="ALPHA-AMINOADIPIC SEMIALDEHYDE DEHYDROGENASE"/>
    <property type="match status" value="1"/>
</dbReference>
<evidence type="ECO:0000256" key="6">
    <source>
        <dbReference type="PROSITE-ProRule" id="PRU10007"/>
    </source>
</evidence>
<dbReference type="Gene3D" id="3.40.309.10">
    <property type="entry name" value="Aldehyde Dehydrogenase, Chain A, domain 2"/>
    <property type="match status" value="1"/>
</dbReference>
<dbReference type="InterPro" id="IPR016161">
    <property type="entry name" value="Ald_DH/histidinol_DH"/>
</dbReference>
<feature type="active site" evidence="6">
    <location>
        <position position="252"/>
    </location>
</feature>
<comment type="caution">
    <text evidence="9">The sequence shown here is derived from an EMBL/GenBank/DDBJ whole genome shotgun (WGS) entry which is preliminary data.</text>
</comment>
<protein>
    <recommendedName>
        <fullName evidence="5">aldehyde dehydrogenase (NAD(+))</fullName>
        <ecNumber evidence="5">1.2.1.3</ecNumber>
    </recommendedName>
</protein>
<proteinExistence type="inferred from homology"/>
<comment type="subunit">
    <text evidence="2">Homotetramer.</text>
</comment>
<dbReference type="Gene3D" id="3.40.605.10">
    <property type="entry name" value="Aldehyde Dehydrogenase, Chain A, domain 1"/>
    <property type="match status" value="1"/>
</dbReference>
<dbReference type="EMBL" id="NMQE01000184">
    <property type="protein sequence ID" value="PMB24907.1"/>
    <property type="molecule type" value="Genomic_DNA"/>
</dbReference>
<evidence type="ECO:0000256" key="5">
    <source>
        <dbReference type="ARBA" id="ARBA00024226"/>
    </source>
</evidence>
<dbReference type="CDD" id="cd07131">
    <property type="entry name" value="ALDH_AldH-CAJ73105"/>
    <property type="match status" value="1"/>
</dbReference>
<dbReference type="InterPro" id="IPR016162">
    <property type="entry name" value="Ald_DH_N"/>
</dbReference>
<evidence type="ECO:0000313" key="9">
    <source>
        <dbReference type="EMBL" id="PMB24907.1"/>
    </source>
</evidence>
<dbReference type="InterPro" id="IPR016160">
    <property type="entry name" value="Ald_DH_CS_CYS"/>
</dbReference>
<keyword evidence="3 7" id="KW-0560">Oxidoreductase</keyword>
<name>A0A2N6LJY1_9CYAN</name>
<evidence type="ECO:0000256" key="1">
    <source>
        <dbReference type="ARBA" id="ARBA00009986"/>
    </source>
</evidence>
<dbReference type="InterPro" id="IPR044638">
    <property type="entry name" value="ALDH7A1-like"/>
</dbReference>
<dbReference type="RefSeq" id="WP_102180957.1">
    <property type="nucleotide sequence ID" value="NZ_NMQE01000184.1"/>
</dbReference>
<dbReference type="FunFam" id="3.40.605.10:FF:000007">
    <property type="entry name" value="NAD/NADP-dependent betaine aldehyde dehydrogenase"/>
    <property type="match status" value="1"/>
</dbReference>
<evidence type="ECO:0000256" key="3">
    <source>
        <dbReference type="ARBA" id="ARBA00023002"/>
    </source>
</evidence>
<dbReference type="FunFam" id="3.40.309.10:FF:000009">
    <property type="entry name" value="Aldehyde dehydrogenase A"/>
    <property type="match status" value="1"/>
</dbReference>
<evidence type="ECO:0000256" key="2">
    <source>
        <dbReference type="ARBA" id="ARBA00011881"/>
    </source>
</evidence>
<feature type="domain" description="Aldehyde dehydrogenase" evidence="8">
    <location>
        <begin position="18"/>
        <end position="481"/>
    </location>
</feature>
<dbReference type="EC" id="1.2.1.3" evidence="5"/>
<sequence>MSTPQTCRNYINGQWLSAVAGATLESRNPANKREVIATFPRSTGTDVEAAVVAARQAYQIWRLVPAPARAEYIFKVGELLKKYKEELAQLICREMGKPLAEARGDVQEGIDCAFYSAAEGRRLFGQTTPSEMPNKFAMTVRMPIGVCALITPWNFPIAIPCWKAMPALVCGNTVIFKPAEDTPACATKLVEIFAEAGLPPGVMNLVHGVGEEVGKALVAHPHVDLVSFTGSSETGAEVGSICGRTHKRVCLEMGGKNAQIVMEDADLELALDGAVWGAFGTAGQRCTATSRLILHQDIKEKFTAMLKERTSKLRLGTGSDPNTQVGPIINERQLQRISQYLDIARAEGAKVLIGGEIATEGELENGYFFQPTILDEVTPQMRVAQEEIFGPVVALIKVNSFEEAISILNNTKYGLSSSIYTRDINRAFTAMRDIEAGITYINGPTIGAEVHLPFGGVKQTGNGHREAGTTTLDIFTEWKTVYVDFSGSLQRAQIDNRE</sequence>
<gene>
    <name evidence="9" type="ORF">CEN46_06795</name>
</gene>
<dbReference type="PROSITE" id="PS00687">
    <property type="entry name" value="ALDEHYDE_DEHYDR_GLU"/>
    <property type="match status" value="1"/>
</dbReference>
<accession>A0A2N6LJY1</accession>
<dbReference type="InterPro" id="IPR029510">
    <property type="entry name" value="Ald_DH_CS_GLU"/>
</dbReference>
<dbReference type="PROSITE" id="PS00070">
    <property type="entry name" value="ALDEHYDE_DEHYDR_CYS"/>
    <property type="match status" value="1"/>
</dbReference>
<evidence type="ECO:0000256" key="7">
    <source>
        <dbReference type="RuleBase" id="RU003345"/>
    </source>
</evidence>
<dbReference type="AlphaFoldDB" id="A0A2N6LJY1"/>
<evidence type="ECO:0000259" key="8">
    <source>
        <dbReference type="Pfam" id="PF00171"/>
    </source>
</evidence>
<dbReference type="Proteomes" id="UP000235081">
    <property type="component" value="Unassembled WGS sequence"/>
</dbReference>
<dbReference type="SUPFAM" id="SSF53720">
    <property type="entry name" value="ALDH-like"/>
    <property type="match status" value="1"/>
</dbReference>
<dbReference type="GO" id="GO:0004029">
    <property type="term" value="F:aldehyde dehydrogenase (NAD+) activity"/>
    <property type="evidence" value="ECO:0007669"/>
    <property type="project" value="UniProtKB-EC"/>
</dbReference>
<reference evidence="9 10" key="1">
    <citation type="submission" date="2017-07" db="EMBL/GenBank/DDBJ databases">
        <title>Genomes of Fischerella (Mastigocladus) sp. strains.</title>
        <authorList>
            <person name="Miller S.R."/>
        </authorList>
    </citation>
    <scope>NUCLEOTIDE SEQUENCE [LARGE SCALE GENOMIC DNA]</scope>
    <source>
        <strain evidence="9 10">CCMEE 5318</strain>
    </source>
</reference>
<evidence type="ECO:0000256" key="4">
    <source>
        <dbReference type="ARBA" id="ARBA00023027"/>
    </source>
</evidence>